<dbReference type="SUPFAM" id="SSF54909">
    <property type="entry name" value="Dimeric alpha+beta barrel"/>
    <property type="match status" value="1"/>
</dbReference>
<dbReference type="KEGG" id="act:ACLA_046140"/>
<dbReference type="HOGENOM" id="CLU_110355_2_4_1"/>
<evidence type="ECO:0000313" key="3">
    <source>
        <dbReference type="Proteomes" id="UP000006701"/>
    </source>
</evidence>
<dbReference type="OrthoDB" id="5519740at2759"/>
<dbReference type="InterPro" id="IPR005545">
    <property type="entry name" value="YCII"/>
</dbReference>
<dbReference type="PANTHER" id="PTHR33606:SF3">
    <property type="entry name" value="PROTEIN YCII"/>
    <property type="match status" value="1"/>
</dbReference>
<dbReference type="Pfam" id="PF03795">
    <property type="entry name" value="YCII"/>
    <property type="match status" value="1"/>
</dbReference>
<dbReference type="EMBL" id="DS027054">
    <property type="protein sequence ID" value="EAW10149.1"/>
    <property type="molecule type" value="Genomic_DNA"/>
</dbReference>
<name>A1CGZ4_ASPCL</name>
<dbReference type="OMA" id="ESGNWKM"/>
<accession>A1CGZ4</accession>
<dbReference type="GeneID" id="4704221"/>
<dbReference type="Gene3D" id="3.30.70.1060">
    <property type="entry name" value="Dimeric alpha+beta barrel"/>
    <property type="match status" value="1"/>
</dbReference>
<dbReference type="InterPro" id="IPR011008">
    <property type="entry name" value="Dimeric_a/b-barrel"/>
</dbReference>
<dbReference type="eggNOG" id="ENOG502S8X0">
    <property type="taxonomic scope" value="Eukaryota"/>
</dbReference>
<evidence type="ECO:0000313" key="2">
    <source>
        <dbReference type="EMBL" id="EAW10149.1"/>
    </source>
</evidence>
<dbReference type="PANTHER" id="PTHR33606">
    <property type="entry name" value="PROTEIN YCII"/>
    <property type="match status" value="1"/>
</dbReference>
<dbReference type="InterPro" id="IPR051807">
    <property type="entry name" value="Sec-metab_biosynth-assoc"/>
</dbReference>
<feature type="domain" description="YCII-related" evidence="1">
    <location>
        <begin position="9"/>
        <end position="102"/>
    </location>
</feature>
<dbReference type="VEuPathDB" id="FungiDB:ACLA_046140"/>
<reference evidence="2 3" key="1">
    <citation type="journal article" date="2008" name="PLoS Genet.">
        <title>Genomic islands in the pathogenic filamentous fungus Aspergillus fumigatus.</title>
        <authorList>
            <person name="Fedorova N.D."/>
            <person name="Khaldi N."/>
            <person name="Joardar V.S."/>
            <person name="Maiti R."/>
            <person name="Amedeo P."/>
            <person name="Anderson M.J."/>
            <person name="Crabtree J."/>
            <person name="Silva J.C."/>
            <person name="Badger J.H."/>
            <person name="Albarraq A."/>
            <person name="Angiuoli S."/>
            <person name="Bussey H."/>
            <person name="Bowyer P."/>
            <person name="Cotty P.J."/>
            <person name="Dyer P.S."/>
            <person name="Egan A."/>
            <person name="Galens K."/>
            <person name="Fraser-Liggett C.M."/>
            <person name="Haas B.J."/>
            <person name="Inman J.M."/>
            <person name="Kent R."/>
            <person name="Lemieux S."/>
            <person name="Malavazi I."/>
            <person name="Orvis J."/>
            <person name="Roemer T."/>
            <person name="Ronning C.M."/>
            <person name="Sundaram J.P."/>
            <person name="Sutton G."/>
            <person name="Turner G."/>
            <person name="Venter J.C."/>
            <person name="White O.R."/>
            <person name="Whitty B.R."/>
            <person name="Youngman P."/>
            <person name="Wolfe K.H."/>
            <person name="Goldman G.H."/>
            <person name="Wortman J.R."/>
            <person name="Jiang B."/>
            <person name="Denning D.W."/>
            <person name="Nierman W.C."/>
        </authorList>
    </citation>
    <scope>NUCLEOTIDE SEQUENCE [LARGE SCALE GENOMIC DNA]</scope>
    <source>
        <strain evidence="3">ATCC 1007 / CBS 513.65 / DSM 816 / NCTC 3887 / NRRL 1</strain>
    </source>
</reference>
<keyword evidence="3" id="KW-1185">Reference proteome</keyword>
<dbReference type="AlphaFoldDB" id="A1CGZ4"/>
<organism evidence="2 3">
    <name type="scientific">Aspergillus clavatus (strain ATCC 1007 / CBS 513.65 / DSM 816 / NCTC 3887 / NRRL 1 / QM 1276 / 107)</name>
    <dbReference type="NCBI Taxonomy" id="344612"/>
    <lineage>
        <taxon>Eukaryota</taxon>
        <taxon>Fungi</taxon>
        <taxon>Dikarya</taxon>
        <taxon>Ascomycota</taxon>
        <taxon>Pezizomycotina</taxon>
        <taxon>Eurotiomycetes</taxon>
        <taxon>Eurotiomycetidae</taxon>
        <taxon>Eurotiales</taxon>
        <taxon>Aspergillaceae</taxon>
        <taxon>Aspergillus</taxon>
        <taxon>Aspergillus subgen. Fumigati</taxon>
    </lineage>
</organism>
<gene>
    <name evidence="2" type="ORF">ACLA_046140</name>
</gene>
<protein>
    <recommendedName>
        <fullName evidence="1">YCII-related domain-containing protein</fullName>
    </recommendedName>
</protein>
<dbReference type="STRING" id="344612.A1CGZ4"/>
<proteinExistence type="predicted"/>
<dbReference type="RefSeq" id="XP_001271575.1">
    <property type="nucleotide sequence ID" value="XM_001271574.1"/>
</dbReference>
<dbReference type="Proteomes" id="UP000006701">
    <property type="component" value="Unassembled WGS sequence"/>
</dbReference>
<sequence>MTSSTKYEFLCIVPDKPGALAKRLEVRGQHLEEVKPLVAGGSVLMGGAMFESHAAEGQTPAFKGSALLLMAESEEKAREALSQDIYSKTGVWDLENAQIIPFKCAVRTGM</sequence>
<evidence type="ECO:0000259" key="1">
    <source>
        <dbReference type="Pfam" id="PF03795"/>
    </source>
</evidence>